<dbReference type="Proteomes" id="UP000035088">
    <property type="component" value="Unassembled WGS sequence"/>
</dbReference>
<keyword evidence="6" id="KW-1003">Cell membrane</keyword>
<dbReference type="InterPro" id="IPR051784">
    <property type="entry name" value="Nod_factor_ABC_transporter"/>
</dbReference>
<reference evidence="8 9" key="1">
    <citation type="submission" date="2011-11" db="EMBL/GenBank/DDBJ databases">
        <title>Whole genome shotgun sequence of Gordonia araii NBRC 100433.</title>
        <authorList>
            <person name="Yoshida Y."/>
            <person name="Hosoyama A."/>
            <person name="Tsuchikane K."/>
            <person name="Katsumata H."/>
            <person name="Yamazaki S."/>
            <person name="Fujita N."/>
        </authorList>
    </citation>
    <scope>NUCLEOTIDE SEQUENCE [LARGE SCALE GENOMIC DNA]</scope>
    <source>
        <strain evidence="8 9">NBRC 100433</strain>
    </source>
</reference>
<keyword evidence="9" id="KW-1185">Reference proteome</keyword>
<comment type="subcellular location">
    <subcellularLocation>
        <location evidence="6">Cell membrane</location>
        <topology evidence="6">Multi-pass membrane protein</topology>
    </subcellularLocation>
    <subcellularLocation>
        <location evidence="1">Membrane</location>
        <topology evidence="1">Multi-pass membrane protein</topology>
    </subcellularLocation>
</comment>
<feature type="transmembrane region" description="Helical" evidence="6">
    <location>
        <begin position="36"/>
        <end position="56"/>
    </location>
</feature>
<evidence type="ECO:0000256" key="4">
    <source>
        <dbReference type="ARBA" id="ARBA00023136"/>
    </source>
</evidence>
<dbReference type="PROSITE" id="PS51012">
    <property type="entry name" value="ABC_TM2"/>
    <property type="match status" value="1"/>
</dbReference>
<name>G7H1V0_9ACTN</name>
<evidence type="ECO:0000256" key="2">
    <source>
        <dbReference type="ARBA" id="ARBA00022692"/>
    </source>
</evidence>
<evidence type="ECO:0000256" key="1">
    <source>
        <dbReference type="ARBA" id="ARBA00004141"/>
    </source>
</evidence>
<dbReference type="RefSeq" id="WP_007321900.1">
    <property type="nucleotide sequence ID" value="NZ_BAEE01000048.1"/>
</dbReference>
<keyword evidence="4 6" id="KW-0472">Membrane</keyword>
<keyword evidence="3 6" id="KW-1133">Transmembrane helix</keyword>
<evidence type="ECO:0000313" key="9">
    <source>
        <dbReference type="Proteomes" id="UP000035088"/>
    </source>
</evidence>
<gene>
    <name evidence="8" type="ORF">GOARA_048_00270</name>
</gene>
<evidence type="ECO:0000313" key="8">
    <source>
        <dbReference type="EMBL" id="GAB09825.1"/>
    </source>
</evidence>
<feature type="transmembrane region" description="Helical" evidence="6">
    <location>
        <begin position="110"/>
        <end position="136"/>
    </location>
</feature>
<comment type="caution">
    <text evidence="8">The sequence shown here is derived from an EMBL/GenBank/DDBJ whole genome shotgun (WGS) entry which is preliminary data.</text>
</comment>
<dbReference type="AlphaFoldDB" id="G7H1V0"/>
<accession>G7H1V0</accession>
<dbReference type="PANTHER" id="PTHR43229">
    <property type="entry name" value="NODULATION PROTEIN J"/>
    <property type="match status" value="1"/>
</dbReference>
<evidence type="ECO:0000256" key="6">
    <source>
        <dbReference type="RuleBase" id="RU361157"/>
    </source>
</evidence>
<feature type="transmembrane region" description="Helical" evidence="6">
    <location>
        <begin position="148"/>
        <end position="172"/>
    </location>
</feature>
<dbReference type="InterPro" id="IPR000412">
    <property type="entry name" value="ABC_2_transport"/>
</dbReference>
<evidence type="ECO:0000256" key="3">
    <source>
        <dbReference type="ARBA" id="ARBA00022989"/>
    </source>
</evidence>
<feature type="domain" description="ABC transmembrane type-2" evidence="7">
    <location>
        <begin position="35"/>
        <end position="262"/>
    </location>
</feature>
<comment type="similarity">
    <text evidence="6">Belongs to the ABC-2 integral membrane protein family.</text>
</comment>
<keyword evidence="6" id="KW-0813">Transport</keyword>
<sequence>MTTTPPSPATTIAAAAGDVATMVGRSLRHTVRNIDALLTAVFLPVMMLVLFTVVFGGAMDTGQAYIDYVVPGVILLCAGFGAASTAISVTKDMTEGIVARFRTMNIVPSAVLAGHVTASVARNLVSTALVLATALLLGFRPSASPSQWLGAIGLVVLFIVAMSWFSAMVGLVAKTVDAAAALGFFVLFLPYASSAFVPIDTMPGWLQPIATHQPITPIIETLRALLHDVPTGAGSQAWTAVAWCLGITVASIAGCVVLWNRSRGR</sequence>
<dbReference type="Pfam" id="PF01061">
    <property type="entry name" value="ABC2_membrane"/>
    <property type="match status" value="1"/>
</dbReference>
<proteinExistence type="inferred from homology"/>
<feature type="transmembrane region" description="Helical" evidence="6">
    <location>
        <begin position="68"/>
        <end position="89"/>
    </location>
</feature>
<protein>
    <recommendedName>
        <fullName evidence="6">Transport permease protein</fullName>
    </recommendedName>
</protein>
<dbReference type="GO" id="GO:0046677">
    <property type="term" value="P:response to antibiotic"/>
    <property type="evidence" value="ECO:0007669"/>
    <property type="project" value="UniProtKB-KW"/>
</dbReference>
<keyword evidence="5" id="KW-0046">Antibiotic resistance</keyword>
<evidence type="ECO:0000259" key="7">
    <source>
        <dbReference type="PROSITE" id="PS51012"/>
    </source>
</evidence>
<feature type="transmembrane region" description="Helical" evidence="6">
    <location>
        <begin position="179"/>
        <end position="199"/>
    </location>
</feature>
<dbReference type="GO" id="GO:0140359">
    <property type="term" value="F:ABC-type transporter activity"/>
    <property type="evidence" value="ECO:0007669"/>
    <property type="project" value="InterPro"/>
</dbReference>
<evidence type="ECO:0000256" key="5">
    <source>
        <dbReference type="ARBA" id="ARBA00023251"/>
    </source>
</evidence>
<dbReference type="PIRSF" id="PIRSF006648">
    <property type="entry name" value="DrrB"/>
    <property type="match status" value="1"/>
</dbReference>
<feature type="transmembrane region" description="Helical" evidence="6">
    <location>
        <begin position="237"/>
        <end position="259"/>
    </location>
</feature>
<dbReference type="GO" id="GO:0043190">
    <property type="term" value="C:ATP-binding cassette (ABC) transporter complex"/>
    <property type="evidence" value="ECO:0007669"/>
    <property type="project" value="InterPro"/>
</dbReference>
<organism evidence="8 9">
    <name type="scientific">Gordonia araii NBRC 100433</name>
    <dbReference type="NCBI Taxonomy" id="1073574"/>
    <lineage>
        <taxon>Bacteria</taxon>
        <taxon>Bacillati</taxon>
        <taxon>Actinomycetota</taxon>
        <taxon>Actinomycetes</taxon>
        <taxon>Mycobacteriales</taxon>
        <taxon>Gordoniaceae</taxon>
        <taxon>Gordonia</taxon>
    </lineage>
</organism>
<dbReference type="InterPro" id="IPR013525">
    <property type="entry name" value="ABC2_TM"/>
</dbReference>
<keyword evidence="2 6" id="KW-0812">Transmembrane</keyword>
<dbReference type="InterPro" id="IPR047817">
    <property type="entry name" value="ABC2_TM_bact-type"/>
</dbReference>
<dbReference type="STRING" id="1073574.GOARA_048_00270"/>
<dbReference type="EMBL" id="BAEE01000048">
    <property type="protein sequence ID" value="GAB09825.1"/>
    <property type="molecule type" value="Genomic_DNA"/>
</dbReference>
<dbReference type="PANTHER" id="PTHR43229:SF2">
    <property type="entry name" value="NODULATION PROTEIN J"/>
    <property type="match status" value="1"/>
</dbReference>